<dbReference type="PANTHER" id="PTHR30532">
    <property type="entry name" value="IRON III DICITRATE-BINDING PERIPLASMIC PROTEIN"/>
    <property type="match status" value="1"/>
</dbReference>
<dbReference type="OrthoDB" id="6160519at2"/>
<evidence type="ECO:0000256" key="2">
    <source>
        <dbReference type="ARBA" id="ARBA00008814"/>
    </source>
</evidence>
<protein>
    <submittedName>
        <fullName evidence="7">Iron complex transport system substrate-binding protein</fullName>
    </submittedName>
</protein>
<gene>
    <name evidence="7" type="ORF">SAMN02745753_02776</name>
</gene>
<sequence>MGKDFIKMKHSKILIIFFAFFASNILHAEQTKPLRVMSIDWTQTETLIALGIKPIAMAQQSGYEAWVKAPAIPSTTADVGLRTQPNLERLSELKPDKIFISPMFTSLIPKLSHIAPVTNITLYKQDNISWDGFKTFTRRLGDETNAQAEAETLISSSEKKLADLAGQIAKDTPPLLMVQFMDSRHVRVFGANSMYKVAANKIGLETAWKEKTNAWGFTLVGIDKLMNTKSQIIIIKPIPVGAAENLQQDLFWQYLVKQSGQPALIVEPAWSFGAIPSTVRFAELLTNTLSNKEKQ</sequence>
<evidence type="ECO:0000256" key="3">
    <source>
        <dbReference type="ARBA" id="ARBA00022448"/>
    </source>
</evidence>
<dbReference type="SUPFAM" id="SSF53807">
    <property type="entry name" value="Helical backbone' metal receptor"/>
    <property type="match status" value="1"/>
</dbReference>
<keyword evidence="4" id="KW-0406">Ion transport</keyword>
<keyword evidence="5" id="KW-0732">Signal</keyword>
<evidence type="ECO:0000313" key="7">
    <source>
        <dbReference type="EMBL" id="SHF86013.1"/>
    </source>
</evidence>
<comment type="subcellular location">
    <subcellularLocation>
        <location evidence="1">Cell envelope</location>
    </subcellularLocation>
</comment>
<dbReference type="Proteomes" id="UP000184517">
    <property type="component" value="Unassembled WGS sequence"/>
</dbReference>
<keyword evidence="3" id="KW-0813">Transport</keyword>
<feature type="domain" description="Fe/B12 periplasmic-binding" evidence="6">
    <location>
        <begin position="35"/>
        <end position="293"/>
    </location>
</feature>
<name>A0A1M5F399_9GAMM</name>
<dbReference type="STRING" id="1122206.SAMN02745753_02776"/>
<evidence type="ECO:0000256" key="5">
    <source>
        <dbReference type="ARBA" id="ARBA00022729"/>
    </source>
</evidence>
<proteinExistence type="inferred from homology"/>
<evidence type="ECO:0000256" key="1">
    <source>
        <dbReference type="ARBA" id="ARBA00004196"/>
    </source>
</evidence>
<dbReference type="InterPro" id="IPR002491">
    <property type="entry name" value="ABC_transptr_periplasmic_BD"/>
</dbReference>
<dbReference type="AlphaFoldDB" id="A0A1M5F399"/>
<dbReference type="Pfam" id="PF01497">
    <property type="entry name" value="Peripla_BP_2"/>
    <property type="match status" value="1"/>
</dbReference>
<reference evidence="8" key="1">
    <citation type="submission" date="2016-11" db="EMBL/GenBank/DDBJ databases">
        <authorList>
            <person name="Varghese N."/>
            <person name="Submissions S."/>
        </authorList>
    </citation>
    <scope>NUCLEOTIDE SEQUENCE [LARGE SCALE GENOMIC DNA]</scope>
    <source>
        <strain evidence="8">DSM 16579</strain>
    </source>
</reference>
<comment type="similarity">
    <text evidence="2">Belongs to the bacterial solute-binding protein 8 family.</text>
</comment>
<keyword evidence="4" id="KW-0410">Iron transport</keyword>
<dbReference type="EMBL" id="FQVF01000012">
    <property type="protein sequence ID" value="SHF86013.1"/>
    <property type="molecule type" value="Genomic_DNA"/>
</dbReference>
<keyword evidence="4" id="KW-0408">Iron</keyword>
<dbReference type="PRINTS" id="PR01715">
    <property type="entry name" value="FERRIBNDNGPP"/>
</dbReference>
<dbReference type="GO" id="GO:0030288">
    <property type="term" value="C:outer membrane-bounded periplasmic space"/>
    <property type="evidence" value="ECO:0007669"/>
    <property type="project" value="TreeGrafter"/>
</dbReference>
<keyword evidence="8" id="KW-1185">Reference proteome</keyword>
<dbReference type="Gene3D" id="3.40.50.1980">
    <property type="entry name" value="Nitrogenase molybdenum iron protein domain"/>
    <property type="match status" value="2"/>
</dbReference>
<evidence type="ECO:0000256" key="4">
    <source>
        <dbReference type="ARBA" id="ARBA00022496"/>
    </source>
</evidence>
<dbReference type="PROSITE" id="PS50983">
    <property type="entry name" value="FE_B12_PBP"/>
    <property type="match status" value="1"/>
</dbReference>
<dbReference type="PANTHER" id="PTHR30532:SF1">
    <property type="entry name" value="IRON(3+)-HYDROXAMATE-BINDING PROTEIN FHUD"/>
    <property type="match status" value="1"/>
</dbReference>
<organism evidence="7 8">
    <name type="scientific">Marinomonas polaris DSM 16579</name>
    <dbReference type="NCBI Taxonomy" id="1122206"/>
    <lineage>
        <taxon>Bacteria</taxon>
        <taxon>Pseudomonadati</taxon>
        <taxon>Pseudomonadota</taxon>
        <taxon>Gammaproteobacteria</taxon>
        <taxon>Oceanospirillales</taxon>
        <taxon>Oceanospirillaceae</taxon>
        <taxon>Marinomonas</taxon>
    </lineage>
</organism>
<evidence type="ECO:0000313" key="8">
    <source>
        <dbReference type="Proteomes" id="UP000184517"/>
    </source>
</evidence>
<dbReference type="CDD" id="cd01146">
    <property type="entry name" value="FhuD"/>
    <property type="match status" value="1"/>
</dbReference>
<evidence type="ECO:0000259" key="6">
    <source>
        <dbReference type="PROSITE" id="PS50983"/>
    </source>
</evidence>
<accession>A0A1M5F399</accession>
<dbReference type="GO" id="GO:1901678">
    <property type="term" value="P:iron coordination entity transport"/>
    <property type="evidence" value="ECO:0007669"/>
    <property type="project" value="UniProtKB-ARBA"/>
</dbReference>
<dbReference type="InterPro" id="IPR051313">
    <property type="entry name" value="Bact_iron-sidero_bind"/>
</dbReference>